<feature type="region of interest" description="Disordered" evidence="1">
    <location>
        <begin position="250"/>
        <end position="269"/>
    </location>
</feature>
<evidence type="ECO:0000256" key="1">
    <source>
        <dbReference type="SAM" id="MobiDB-lite"/>
    </source>
</evidence>
<keyword evidence="2" id="KW-0472">Membrane</keyword>
<gene>
    <name evidence="3" type="ORF">CLV34_1947</name>
</gene>
<feature type="region of interest" description="Disordered" evidence="1">
    <location>
        <begin position="74"/>
        <end position="99"/>
    </location>
</feature>
<dbReference type="AlphaFoldDB" id="A0A2M8WR40"/>
<feature type="compositionally biased region" description="Low complexity" evidence="1">
    <location>
        <begin position="251"/>
        <end position="266"/>
    </location>
</feature>
<feature type="transmembrane region" description="Helical" evidence="2">
    <location>
        <begin position="47"/>
        <end position="69"/>
    </location>
</feature>
<feature type="compositionally biased region" description="Polar residues" evidence="1">
    <location>
        <begin position="74"/>
        <end position="89"/>
    </location>
</feature>
<sequence>MSAHHGPTDRTPEDERLARAFEATLPDMEVDLGAVLHRGRRRRRSAVARRASGVGAAACLAVVLALTLGESTTLGERQQGTPVASTPEPTASYDPADPSTWLITEGGIGPYALADSSALTPSDPLVFEDCVPPEKGPYADDGFSICELDDLPKYQWVTLQALGTPTGHAYEPPRGPRTVRGIGLGSTRAQIEAAYPGATWATTRNVVDGERSSTHVTVSLGRATLSLDLGLAPDGVERAAVIMVVLDRPEASPQPATPPTTSGTAPDISKPWTWRIDGLGIGPFQRGDRSVPQGYGPKGSDVSGVLSEELGIGSHLTVAWHTDADHRIIRVGVFDPLGAGDPRPGPRTSQGIGLGSTEAEVLAVYPDAMTDTKGRVASRKVVHVAEGGTPLALDLAPDKHGTVRVVGIQVNAIASVLDDRE</sequence>
<protein>
    <submittedName>
        <fullName evidence="3">Uncharacterized protein</fullName>
    </submittedName>
</protein>
<organism evidence="3 4">
    <name type="scientific">Luteimicrobium subarcticum</name>
    <dbReference type="NCBI Taxonomy" id="620910"/>
    <lineage>
        <taxon>Bacteria</taxon>
        <taxon>Bacillati</taxon>
        <taxon>Actinomycetota</taxon>
        <taxon>Actinomycetes</taxon>
        <taxon>Micrococcales</taxon>
        <taxon>Luteimicrobium</taxon>
    </lineage>
</organism>
<dbReference type="Proteomes" id="UP000231586">
    <property type="component" value="Unassembled WGS sequence"/>
</dbReference>
<name>A0A2M8WR40_9MICO</name>
<evidence type="ECO:0000313" key="4">
    <source>
        <dbReference type="Proteomes" id="UP000231586"/>
    </source>
</evidence>
<dbReference type="OrthoDB" id="5073669at2"/>
<evidence type="ECO:0000313" key="3">
    <source>
        <dbReference type="EMBL" id="PJI93378.1"/>
    </source>
</evidence>
<accession>A0A2M8WR40</accession>
<reference evidence="3 4" key="1">
    <citation type="submission" date="2017-11" db="EMBL/GenBank/DDBJ databases">
        <title>Genomic Encyclopedia of Archaeal and Bacterial Type Strains, Phase II (KMG-II): From Individual Species to Whole Genera.</title>
        <authorList>
            <person name="Goeker M."/>
        </authorList>
    </citation>
    <scope>NUCLEOTIDE SEQUENCE [LARGE SCALE GENOMIC DNA]</scope>
    <source>
        <strain evidence="3 4">DSM 22413</strain>
    </source>
</reference>
<evidence type="ECO:0000256" key="2">
    <source>
        <dbReference type="SAM" id="Phobius"/>
    </source>
</evidence>
<comment type="caution">
    <text evidence="3">The sequence shown here is derived from an EMBL/GenBank/DDBJ whole genome shotgun (WGS) entry which is preliminary data.</text>
</comment>
<keyword evidence="4" id="KW-1185">Reference proteome</keyword>
<keyword evidence="2" id="KW-1133">Transmembrane helix</keyword>
<dbReference type="RefSeq" id="WP_100350079.1">
    <property type="nucleotide sequence ID" value="NZ_PGTZ01000008.1"/>
</dbReference>
<keyword evidence="2" id="KW-0812">Transmembrane</keyword>
<dbReference type="EMBL" id="PGTZ01000008">
    <property type="protein sequence ID" value="PJI93378.1"/>
    <property type="molecule type" value="Genomic_DNA"/>
</dbReference>
<proteinExistence type="predicted"/>